<sequence length="104" mass="11989">MKRVIVNYSKLTSEILSLLVDKYPDGYNNRDIVRFKNAKNEEVEAVEVSTDDTMYLVKISSNLEQSMEDYDVSDDDLDNDDDNDDLEIDDLEEEPSVDVDLDDD</sequence>
<gene>
    <name evidence="2" type="ORF">LPB138_12895</name>
</gene>
<evidence type="ECO:0000313" key="3">
    <source>
        <dbReference type="Proteomes" id="UP000176050"/>
    </source>
</evidence>
<feature type="region of interest" description="Disordered" evidence="1">
    <location>
        <begin position="66"/>
        <end position="104"/>
    </location>
</feature>
<accession>A0A1D8PAC8</accession>
<proteinExistence type="predicted"/>
<dbReference type="Proteomes" id="UP000176050">
    <property type="component" value="Chromosome"/>
</dbReference>
<evidence type="ECO:0000313" key="2">
    <source>
        <dbReference type="EMBL" id="AOW21520.1"/>
    </source>
</evidence>
<dbReference type="RefSeq" id="WP_070237680.1">
    <property type="nucleotide sequence ID" value="NZ_CP017478.1"/>
</dbReference>
<reference evidence="2 3" key="1">
    <citation type="submission" date="2016-10" db="EMBL/GenBank/DDBJ databases">
        <title>Lutibacter sp. LPB0138, isolated from marine gastropod.</title>
        <authorList>
            <person name="Kim E."/>
            <person name="Yi H."/>
        </authorList>
    </citation>
    <scope>NUCLEOTIDE SEQUENCE [LARGE SCALE GENOMIC DNA]</scope>
    <source>
        <strain evidence="2 3">LPB0138</strain>
    </source>
</reference>
<name>A0A1D8PAC8_9FLAO</name>
<evidence type="ECO:0000256" key="1">
    <source>
        <dbReference type="SAM" id="MobiDB-lite"/>
    </source>
</evidence>
<keyword evidence="3" id="KW-1185">Reference proteome</keyword>
<dbReference type="OrthoDB" id="1122172at2"/>
<dbReference type="STRING" id="1850246.LPB138_12895"/>
<dbReference type="AlphaFoldDB" id="A0A1D8PAC8"/>
<organism evidence="2 3">
    <name type="scientific">Urechidicola croceus</name>
    <dbReference type="NCBI Taxonomy" id="1850246"/>
    <lineage>
        <taxon>Bacteria</taxon>
        <taxon>Pseudomonadati</taxon>
        <taxon>Bacteroidota</taxon>
        <taxon>Flavobacteriia</taxon>
        <taxon>Flavobacteriales</taxon>
        <taxon>Flavobacteriaceae</taxon>
        <taxon>Urechidicola</taxon>
    </lineage>
</organism>
<protein>
    <recommendedName>
        <fullName evidence="4">DNA primase</fullName>
    </recommendedName>
</protein>
<dbReference type="KEGG" id="lul:LPB138_12895"/>
<dbReference type="EMBL" id="CP017478">
    <property type="protein sequence ID" value="AOW21520.1"/>
    <property type="molecule type" value="Genomic_DNA"/>
</dbReference>
<evidence type="ECO:0008006" key="4">
    <source>
        <dbReference type="Google" id="ProtNLM"/>
    </source>
</evidence>